<keyword evidence="10" id="KW-1185">Reference proteome</keyword>
<name>A0ABT1L5X5_9GAMM</name>
<comment type="function">
    <text evidence="4 5 6">Necessary for efficient RNA polymerase transcription elongation past template-encoded arresting sites. The arresting sites in DNA have the property of trapping a certain fraction of elongating RNA polymerases that pass through, resulting in locked ternary complexes. Cleavage of the nascent transcript by cleavage factors such as GreA or GreB allows the resumption of elongation from the new 3'terminus. GreA releases sequences of 2 to 3 nucleotides.</text>
</comment>
<dbReference type="InterPro" id="IPR036805">
    <property type="entry name" value="Tscrpt_elong_fac_GreA/B_N_sf"/>
</dbReference>
<evidence type="ECO:0000259" key="8">
    <source>
        <dbReference type="Pfam" id="PF03449"/>
    </source>
</evidence>
<dbReference type="Gene3D" id="3.10.50.30">
    <property type="entry name" value="Transcription elongation factor, GreA/GreB, C-terminal domain"/>
    <property type="match status" value="1"/>
</dbReference>
<dbReference type="Pfam" id="PF03449">
    <property type="entry name" value="GreA_GreB_N"/>
    <property type="match status" value="1"/>
</dbReference>
<evidence type="ECO:0000256" key="2">
    <source>
        <dbReference type="ARBA" id="ARBA00023125"/>
    </source>
</evidence>
<dbReference type="GO" id="GO:0003746">
    <property type="term" value="F:translation elongation factor activity"/>
    <property type="evidence" value="ECO:0007669"/>
    <property type="project" value="UniProtKB-KW"/>
</dbReference>
<keyword evidence="3 5" id="KW-0804">Transcription</keyword>
<keyword evidence="2 5" id="KW-0238">DNA-binding</keyword>
<evidence type="ECO:0000256" key="4">
    <source>
        <dbReference type="ARBA" id="ARBA00024916"/>
    </source>
</evidence>
<dbReference type="InterPro" id="IPR028624">
    <property type="entry name" value="Tscrpt_elong_fac_GreA/B"/>
</dbReference>
<dbReference type="NCBIfam" id="NF001261">
    <property type="entry name" value="PRK00226.1-2"/>
    <property type="match status" value="1"/>
</dbReference>
<dbReference type="PIRSF" id="PIRSF006092">
    <property type="entry name" value="GreA_GreB"/>
    <property type="match status" value="1"/>
</dbReference>
<gene>
    <name evidence="5 9" type="primary">greA</name>
    <name evidence="9" type="ORF">MKS91_03150</name>
</gene>
<dbReference type="Proteomes" id="UP001320768">
    <property type="component" value="Unassembled WGS sequence"/>
</dbReference>
<evidence type="ECO:0000259" key="7">
    <source>
        <dbReference type="Pfam" id="PF01272"/>
    </source>
</evidence>
<proteinExistence type="inferred from homology"/>
<dbReference type="EMBL" id="JAKUDN010000002">
    <property type="protein sequence ID" value="MCP8352283.1"/>
    <property type="molecule type" value="Genomic_DNA"/>
</dbReference>
<dbReference type="PANTHER" id="PTHR30437">
    <property type="entry name" value="TRANSCRIPTION ELONGATION FACTOR GREA"/>
    <property type="match status" value="1"/>
</dbReference>
<dbReference type="RefSeq" id="WP_258569389.1">
    <property type="nucleotide sequence ID" value="NZ_JAKUDN010000002.1"/>
</dbReference>
<dbReference type="PANTHER" id="PTHR30437:SF4">
    <property type="entry name" value="TRANSCRIPTION ELONGATION FACTOR GREA"/>
    <property type="match status" value="1"/>
</dbReference>
<dbReference type="Pfam" id="PF01272">
    <property type="entry name" value="GreA_GreB"/>
    <property type="match status" value="1"/>
</dbReference>
<comment type="similarity">
    <text evidence="5 6">Belongs to the GreA/GreB family.</text>
</comment>
<comment type="caution">
    <text evidence="9">The sequence shown here is derived from an EMBL/GenBank/DDBJ whole genome shotgun (WGS) entry which is preliminary data.</text>
</comment>
<dbReference type="HAMAP" id="MF_00105">
    <property type="entry name" value="GreA_GreB"/>
    <property type="match status" value="1"/>
</dbReference>
<sequence length="157" mass="17516">MQKSPLTSTGEALLRGQLQTLKTSERQRLRHVLEEARAHGDLKENAEYHAAKEEQGLLEAKISYIESQLQSCTVIDTSKLNTDKAVFGAIVTLENIETEDKSTYQFVGEAETDMEQNKISYRSPVAQACIGQEVGDTVSVDTPSGQIEYEIMDIRYS</sequence>
<keyword evidence="9" id="KW-0251">Elongation factor</keyword>
<dbReference type="NCBIfam" id="NF001263">
    <property type="entry name" value="PRK00226.1-4"/>
    <property type="match status" value="1"/>
</dbReference>
<dbReference type="InterPro" id="IPR022691">
    <property type="entry name" value="Tscrpt_elong_fac_GreA/B_N"/>
</dbReference>
<feature type="domain" description="Transcription elongation factor GreA/GreB N-terminal" evidence="8">
    <location>
        <begin position="5"/>
        <end position="74"/>
    </location>
</feature>
<dbReference type="NCBIfam" id="TIGR01462">
    <property type="entry name" value="greA"/>
    <property type="match status" value="1"/>
</dbReference>
<reference evidence="9 10" key="1">
    <citation type="journal article" date="2022" name="Nat. Microbiol.">
        <title>The microbiome of a bacterivorous marine choanoflagellate contains a resource-demanding obligate bacterial associate.</title>
        <authorList>
            <person name="Needham D.M."/>
            <person name="Poirier C."/>
            <person name="Bachy C."/>
            <person name="George E.E."/>
            <person name="Wilken S."/>
            <person name="Yung C.C.M."/>
            <person name="Limardo A.J."/>
            <person name="Morando M."/>
            <person name="Sudek L."/>
            <person name="Malmstrom R.R."/>
            <person name="Keeling P.J."/>
            <person name="Santoro A.E."/>
            <person name="Worden A.Z."/>
        </authorList>
    </citation>
    <scope>NUCLEOTIDE SEQUENCE [LARGE SCALE GENOMIC DNA]</scope>
    <source>
        <strain evidence="9 10">Comchoano-2</strain>
    </source>
</reference>
<dbReference type="InterPro" id="IPR023459">
    <property type="entry name" value="Tscrpt_elong_fac_GreA/B_fam"/>
</dbReference>
<evidence type="ECO:0000256" key="3">
    <source>
        <dbReference type="ARBA" id="ARBA00023163"/>
    </source>
</evidence>
<dbReference type="InterPro" id="IPR006359">
    <property type="entry name" value="Tscrpt_elong_fac_GreA"/>
</dbReference>
<dbReference type="Gene3D" id="1.10.287.180">
    <property type="entry name" value="Transcription elongation factor, GreA/GreB, N-terminal domain"/>
    <property type="match status" value="1"/>
</dbReference>
<dbReference type="InterPro" id="IPR036953">
    <property type="entry name" value="GreA/GreB_C_sf"/>
</dbReference>
<evidence type="ECO:0000256" key="1">
    <source>
        <dbReference type="ARBA" id="ARBA00023015"/>
    </source>
</evidence>
<feature type="domain" description="Transcription elongation factor GreA/GreB C-terminal" evidence="7">
    <location>
        <begin position="82"/>
        <end position="156"/>
    </location>
</feature>
<dbReference type="SUPFAM" id="SSF54534">
    <property type="entry name" value="FKBP-like"/>
    <property type="match status" value="1"/>
</dbReference>
<protein>
    <recommendedName>
        <fullName evidence="5 6">Transcription elongation factor GreA</fullName>
    </recommendedName>
    <alternativeName>
        <fullName evidence="5">Transcript cleavage factor GreA</fullName>
    </alternativeName>
</protein>
<keyword evidence="9" id="KW-0648">Protein biosynthesis</keyword>
<dbReference type="SUPFAM" id="SSF46557">
    <property type="entry name" value="GreA transcript cleavage protein, N-terminal domain"/>
    <property type="match status" value="1"/>
</dbReference>
<evidence type="ECO:0000256" key="6">
    <source>
        <dbReference type="RuleBase" id="RU000556"/>
    </source>
</evidence>
<keyword evidence="1 5" id="KW-0805">Transcription regulation</keyword>
<evidence type="ECO:0000313" key="9">
    <source>
        <dbReference type="EMBL" id="MCP8352283.1"/>
    </source>
</evidence>
<organism evidence="9 10">
    <name type="scientific">Candidatus Synchoanobacter obligatus</name>
    <dbReference type="NCBI Taxonomy" id="2919597"/>
    <lineage>
        <taxon>Bacteria</taxon>
        <taxon>Pseudomonadati</taxon>
        <taxon>Pseudomonadota</taxon>
        <taxon>Gammaproteobacteria</taxon>
        <taxon>Candidatus Comchoanobacterales</taxon>
        <taxon>Candidatus Comchoanobacteraceae</taxon>
        <taxon>Candidatus Synchoanobacter</taxon>
    </lineage>
</organism>
<dbReference type="NCBIfam" id="NF001264">
    <property type="entry name" value="PRK00226.1-5"/>
    <property type="match status" value="1"/>
</dbReference>
<evidence type="ECO:0000313" key="10">
    <source>
        <dbReference type="Proteomes" id="UP001320768"/>
    </source>
</evidence>
<accession>A0ABT1L5X5</accession>
<evidence type="ECO:0000256" key="5">
    <source>
        <dbReference type="HAMAP-Rule" id="MF_00105"/>
    </source>
</evidence>
<dbReference type="InterPro" id="IPR001437">
    <property type="entry name" value="Tscrpt_elong_fac_GreA/B_C"/>
</dbReference>